<keyword evidence="3" id="KW-1185">Reference proteome</keyword>
<proteinExistence type="predicted"/>
<sequence length="97" mass="10455">MHGEADDGVTVDQLADLSAGLLDDSTAARLRRRARTDPEVGTVLAGLDRVRREVAALGEDPTSAAEVPDHVTSAIVEALRAAPPPRRRRPPWRRAGR</sequence>
<name>A0A9X3C2P2_9MYCO</name>
<dbReference type="EMBL" id="JACKVK010000005">
    <property type="protein sequence ID" value="MCV7420667.1"/>
    <property type="molecule type" value="Genomic_DNA"/>
</dbReference>
<comment type="caution">
    <text evidence="2">The sequence shown here is derived from an EMBL/GenBank/DDBJ whole genome shotgun (WGS) entry which is preliminary data.</text>
</comment>
<accession>A0A9X3C2P2</accession>
<evidence type="ECO:0000313" key="2">
    <source>
        <dbReference type="EMBL" id="MCV7420667.1"/>
    </source>
</evidence>
<dbReference type="AlphaFoldDB" id="A0A9X3C2P2"/>
<feature type="region of interest" description="Disordered" evidence="1">
    <location>
        <begin position="78"/>
        <end position="97"/>
    </location>
</feature>
<protein>
    <submittedName>
        <fullName evidence="2">Uncharacterized protein</fullName>
    </submittedName>
</protein>
<evidence type="ECO:0000313" key="3">
    <source>
        <dbReference type="Proteomes" id="UP001141629"/>
    </source>
</evidence>
<reference evidence="2" key="2">
    <citation type="journal article" date="2022" name="BMC Genomics">
        <title>Comparative genome analysis of mycobacteria focusing on tRNA and non-coding RNA.</title>
        <authorList>
            <person name="Behra P.R.K."/>
            <person name="Pettersson B.M.F."/>
            <person name="Ramesh M."/>
            <person name="Das S."/>
            <person name="Dasgupta S."/>
            <person name="Kirsebom L.A."/>
        </authorList>
    </citation>
    <scope>NUCLEOTIDE SEQUENCE</scope>
    <source>
        <strain evidence="2">DSM 44838</strain>
    </source>
</reference>
<dbReference type="RefSeq" id="WP_276069724.1">
    <property type="nucleotide sequence ID" value="NZ_JACKVK010000005.1"/>
</dbReference>
<evidence type="ECO:0000256" key="1">
    <source>
        <dbReference type="SAM" id="MobiDB-lite"/>
    </source>
</evidence>
<organism evidence="2 3">
    <name type="scientific">Mycobacterium yunnanensis</name>
    <dbReference type="NCBI Taxonomy" id="368477"/>
    <lineage>
        <taxon>Bacteria</taxon>
        <taxon>Bacillati</taxon>
        <taxon>Actinomycetota</taxon>
        <taxon>Actinomycetes</taxon>
        <taxon>Mycobacteriales</taxon>
        <taxon>Mycobacteriaceae</taxon>
        <taxon>Mycobacterium</taxon>
    </lineage>
</organism>
<reference evidence="2" key="1">
    <citation type="submission" date="2020-07" db="EMBL/GenBank/DDBJ databases">
        <authorList>
            <person name="Pettersson B.M.F."/>
            <person name="Behra P.R.K."/>
            <person name="Ramesh M."/>
            <person name="Das S."/>
            <person name="Dasgupta S."/>
            <person name="Kirsebom L.A."/>
        </authorList>
    </citation>
    <scope>NUCLEOTIDE SEQUENCE</scope>
    <source>
        <strain evidence="2">DSM 44838</strain>
    </source>
</reference>
<dbReference type="Proteomes" id="UP001141629">
    <property type="component" value="Unassembled WGS sequence"/>
</dbReference>
<gene>
    <name evidence="2" type="ORF">H7K45_08965</name>
</gene>
<feature type="compositionally biased region" description="Basic residues" evidence="1">
    <location>
        <begin position="85"/>
        <end position="97"/>
    </location>
</feature>